<dbReference type="AlphaFoldDB" id="A0AAV3NVA2"/>
<comment type="caution">
    <text evidence="2">The sequence shown here is derived from an EMBL/GenBank/DDBJ whole genome shotgun (WGS) entry which is preliminary data.</text>
</comment>
<evidence type="ECO:0000313" key="2">
    <source>
        <dbReference type="EMBL" id="GAA0143265.1"/>
    </source>
</evidence>
<sequence length="394" mass="44282">MPLPRRQEAPKEGEPKGTSASLPRDTCLFWEFFNYGLRFPMPRFVDEVLVTLDRAPSQLMPFAWLVLTVFQVECLAVVVVSNIALFISFKAVSSRKDPLARISKRKVDSSLEVPATAPSPKKSKKAKKKSTLIIESSLLEVFSSLPLDHVTIVIPDRVASEEAQVSEIPPHSSTPEILSTYKGPLLEVPYSLPSGLTVTEDTIFGKILRRPLFYILGETAGRSYLGERRGRAHAHDLEGKYEDLQAVRDGLVKSKSDLSRHHEIDAAALKEFEQRSQDLRAQLDSSQRLLADSEKLLEQRPPPEVVIEQFKEGQNYKYLLIDDTVSIMKSFSLKVYPEFPGIHFMFPEFVGEHFGQEYVTDGEEESDDSDDAPSDDGLGKMRRVMVMVITPSLL</sequence>
<reference evidence="2 3" key="1">
    <citation type="submission" date="2024-01" db="EMBL/GenBank/DDBJ databases">
        <title>The complete chloroplast genome sequence of Lithospermum erythrorhizon: insights into the phylogenetic relationship among Boraginaceae species and the maternal lineages of purple gromwells.</title>
        <authorList>
            <person name="Okada T."/>
            <person name="Watanabe K."/>
        </authorList>
    </citation>
    <scope>NUCLEOTIDE SEQUENCE [LARGE SCALE GENOMIC DNA]</scope>
</reference>
<accession>A0AAV3NVA2</accession>
<dbReference type="Proteomes" id="UP001454036">
    <property type="component" value="Unassembled WGS sequence"/>
</dbReference>
<gene>
    <name evidence="2" type="ORF">LIER_03990</name>
</gene>
<protein>
    <submittedName>
        <fullName evidence="2">Uncharacterized protein</fullName>
    </submittedName>
</protein>
<feature type="compositionally biased region" description="Basic and acidic residues" evidence="1">
    <location>
        <begin position="1"/>
        <end position="15"/>
    </location>
</feature>
<name>A0AAV3NVA2_LITER</name>
<proteinExistence type="predicted"/>
<feature type="region of interest" description="Disordered" evidence="1">
    <location>
        <begin position="1"/>
        <end position="20"/>
    </location>
</feature>
<evidence type="ECO:0000256" key="1">
    <source>
        <dbReference type="SAM" id="MobiDB-lite"/>
    </source>
</evidence>
<dbReference type="EMBL" id="BAABME010000496">
    <property type="protein sequence ID" value="GAA0143265.1"/>
    <property type="molecule type" value="Genomic_DNA"/>
</dbReference>
<evidence type="ECO:0000313" key="3">
    <source>
        <dbReference type="Proteomes" id="UP001454036"/>
    </source>
</evidence>
<organism evidence="2 3">
    <name type="scientific">Lithospermum erythrorhizon</name>
    <name type="common">Purple gromwell</name>
    <name type="synonym">Lithospermum officinale var. erythrorhizon</name>
    <dbReference type="NCBI Taxonomy" id="34254"/>
    <lineage>
        <taxon>Eukaryota</taxon>
        <taxon>Viridiplantae</taxon>
        <taxon>Streptophyta</taxon>
        <taxon>Embryophyta</taxon>
        <taxon>Tracheophyta</taxon>
        <taxon>Spermatophyta</taxon>
        <taxon>Magnoliopsida</taxon>
        <taxon>eudicotyledons</taxon>
        <taxon>Gunneridae</taxon>
        <taxon>Pentapetalae</taxon>
        <taxon>asterids</taxon>
        <taxon>lamiids</taxon>
        <taxon>Boraginales</taxon>
        <taxon>Boraginaceae</taxon>
        <taxon>Boraginoideae</taxon>
        <taxon>Lithospermeae</taxon>
        <taxon>Lithospermum</taxon>
    </lineage>
</organism>
<keyword evidence="3" id="KW-1185">Reference proteome</keyword>